<evidence type="ECO:0000256" key="7">
    <source>
        <dbReference type="PIRSR" id="PIRSR000862-1"/>
    </source>
</evidence>
<reference evidence="9" key="2">
    <citation type="submission" date="2017-10" db="EMBL/GenBank/DDBJ databases">
        <title>Ladona fulva Genome sequencing and assembly.</title>
        <authorList>
            <person name="Murali S."/>
            <person name="Richards S."/>
            <person name="Bandaranaike D."/>
            <person name="Bellair M."/>
            <person name="Blankenburg K."/>
            <person name="Chao H."/>
            <person name="Dinh H."/>
            <person name="Doddapaneni H."/>
            <person name="Dugan-Rocha S."/>
            <person name="Elkadiri S."/>
            <person name="Gnanaolivu R."/>
            <person name="Hernandez B."/>
            <person name="Skinner E."/>
            <person name="Javaid M."/>
            <person name="Lee S."/>
            <person name="Li M."/>
            <person name="Ming W."/>
            <person name="Munidasa M."/>
            <person name="Muniz J."/>
            <person name="Nguyen L."/>
            <person name="Hughes D."/>
            <person name="Osuji N."/>
            <person name="Pu L.-L."/>
            <person name="Puazo M."/>
            <person name="Qu C."/>
            <person name="Quiroz J."/>
            <person name="Raj R."/>
            <person name="Weissenberger G."/>
            <person name="Xin Y."/>
            <person name="Zou X."/>
            <person name="Han Y."/>
            <person name="Worley K."/>
            <person name="Muzny D."/>
            <person name="Gibbs R."/>
        </authorList>
    </citation>
    <scope>NUCLEOTIDE SEQUENCE</scope>
    <source>
        <strain evidence="9">Sampled in the wild</strain>
    </source>
</reference>
<dbReference type="PIRSF" id="PIRSF000862">
    <property type="entry name" value="Steryl_ester_lip"/>
    <property type="match status" value="1"/>
</dbReference>
<dbReference type="InterPro" id="IPR029058">
    <property type="entry name" value="AB_hydrolase_fold"/>
</dbReference>
<evidence type="ECO:0000256" key="1">
    <source>
        <dbReference type="ARBA" id="ARBA00010701"/>
    </source>
</evidence>
<comment type="similarity">
    <text evidence="1">Belongs to the AB hydrolase superfamily. Lipase family.</text>
</comment>
<dbReference type="GO" id="GO:0016788">
    <property type="term" value="F:hydrolase activity, acting on ester bonds"/>
    <property type="evidence" value="ECO:0007669"/>
    <property type="project" value="InterPro"/>
</dbReference>
<dbReference type="AlphaFoldDB" id="A0A8K0K9R6"/>
<comment type="caution">
    <text evidence="9">The sequence shown here is derived from an EMBL/GenBank/DDBJ whole genome shotgun (WGS) entry which is preliminary data.</text>
</comment>
<dbReference type="EMBL" id="KZ308489">
    <property type="protein sequence ID" value="KAG8230453.1"/>
    <property type="molecule type" value="Genomic_DNA"/>
</dbReference>
<keyword evidence="3" id="KW-0378">Hydrolase</keyword>
<dbReference type="OrthoDB" id="9974421at2759"/>
<keyword evidence="6" id="KW-0325">Glycoprotein</keyword>
<accession>A0A8K0K9R6</accession>
<proteinExistence type="inferred from homology"/>
<dbReference type="SUPFAM" id="SSF53474">
    <property type="entry name" value="alpha/beta-Hydrolases"/>
    <property type="match status" value="1"/>
</dbReference>
<name>A0A8K0K9R6_LADFU</name>
<dbReference type="Gene3D" id="3.40.50.1820">
    <property type="entry name" value="alpha/beta hydrolase"/>
    <property type="match status" value="1"/>
</dbReference>
<evidence type="ECO:0000256" key="5">
    <source>
        <dbReference type="ARBA" id="ARBA00023098"/>
    </source>
</evidence>
<feature type="active site" description="Charge relay system" evidence="7">
    <location>
        <position position="348"/>
    </location>
</feature>
<evidence type="ECO:0000313" key="9">
    <source>
        <dbReference type="EMBL" id="KAG8230453.1"/>
    </source>
</evidence>
<evidence type="ECO:0000313" key="10">
    <source>
        <dbReference type="Proteomes" id="UP000792457"/>
    </source>
</evidence>
<organism evidence="9 10">
    <name type="scientific">Ladona fulva</name>
    <name type="common">Scarce chaser dragonfly</name>
    <name type="synonym">Libellula fulva</name>
    <dbReference type="NCBI Taxonomy" id="123851"/>
    <lineage>
        <taxon>Eukaryota</taxon>
        <taxon>Metazoa</taxon>
        <taxon>Ecdysozoa</taxon>
        <taxon>Arthropoda</taxon>
        <taxon>Hexapoda</taxon>
        <taxon>Insecta</taxon>
        <taxon>Pterygota</taxon>
        <taxon>Palaeoptera</taxon>
        <taxon>Odonata</taxon>
        <taxon>Epiprocta</taxon>
        <taxon>Anisoptera</taxon>
        <taxon>Libelluloidea</taxon>
        <taxon>Libellulidae</taxon>
        <taxon>Ladona</taxon>
    </lineage>
</organism>
<feature type="active site" description="Charge relay system" evidence="7">
    <location>
        <position position="317"/>
    </location>
</feature>
<feature type="domain" description="Partial AB-hydrolase lipase" evidence="8">
    <location>
        <begin position="25"/>
        <end position="85"/>
    </location>
</feature>
<dbReference type="PANTHER" id="PTHR11005">
    <property type="entry name" value="LYSOSOMAL ACID LIPASE-RELATED"/>
    <property type="match status" value="1"/>
</dbReference>
<evidence type="ECO:0000256" key="4">
    <source>
        <dbReference type="ARBA" id="ARBA00022963"/>
    </source>
</evidence>
<keyword evidence="10" id="KW-1185">Reference proteome</keyword>
<dbReference type="Proteomes" id="UP000792457">
    <property type="component" value="Unassembled WGS sequence"/>
</dbReference>
<evidence type="ECO:0000259" key="8">
    <source>
        <dbReference type="Pfam" id="PF04083"/>
    </source>
</evidence>
<keyword evidence="2" id="KW-0732">Signal</keyword>
<evidence type="ECO:0000256" key="3">
    <source>
        <dbReference type="ARBA" id="ARBA00022801"/>
    </source>
</evidence>
<keyword evidence="4" id="KW-0442">Lipid degradation</keyword>
<protein>
    <recommendedName>
        <fullName evidence="8">Partial AB-hydrolase lipase domain-containing protein</fullName>
    </recommendedName>
</protein>
<evidence type="ECO:0000256" key="6">
    <source>
        <dbReference type="ARBA" id="ARBA00023180"/>
    </source>
</evidence>
<keyword evidence="5" id="KW-0443">Lipid metabolism</keyword>
<reference evidence="9" key="1">
    <citation type="submission" date="2013-04" db="EMBL/GenBank/DDBJ databases">
        <authorList>
            <person name="Qu J."/>
            <person name="Murali S.C."/>
            <person name="Bandaranaike D."/>
            <person name="Bellair M."/>
            <person name="Blankenburg K."/>
            <person name="Chao H."/>
            <person name="Dinh H."/>
            <person name="Doddapaneni H."/>
            <person name="Downs B."/>
            <person name="Dugan-Rocha S."/>
            <person name="Elkadiri S."/>
            <person name="Gnanaolivu R.D."/>
            <person name="Hernandez B."/>
            <person name="Javaid M."/>
            <person name="Jayaseelan J.C."/>
            <person name="Lee S."/>
            <person name="Li M."/>
            <person name="Ming W."/>
            <person name="Munidasa M."/>
            <person name="Muniz J."/>
            <person name="Nguyen L."/>
            <person name="Ongeri F."/>
            <person name="Osuji N."/>
            <person name="Pu L.-L."/>
            <person name="Puazo M."/>
            <person name="Qu C."/>
            <person name="Quiroz J."/>
            <person name="Raj R."/>
            <person name="Weissenberger G."/>
            <person name="Xin Y."/>
            <person name="Zou X."/>
            <person name="Han Y."/>
            <person name="Richards S."/>
            <person name="Worley K."/>
            <person name="Muzny D."/>
            <person name="Gibbs R."/>
        </authorList>
    </citation>
    <scope>NUCLEOTIDE SEQUENCE</scope>
    <source>
        <strain evidence="9">Sampled in the wild</strain>
    </source>
</reference>
<gene>
    <name evidence="9" type="ORF">J437_LFUL009941</name>
</gene>
<sequence length="384" mass="43523">IYLHIANLILKYSSFGIKPIIFQPKIIAKYGYPAEAHTVKTADGYLLTMHRIPHSNKGKPADGRPRPPIFLQHGLLGSSADWIVRGPHKALAYILSDSGYDVWMGNARGNTYSRSHMGYYDLPAEINHVLNVTNQTDLIYVGHSMGTTMFYVLASTRPEYTPKIRAMFSLAPVAFMARVKSPIRFLAPFAEDIDFVLNFLGDGEFLPQNKIIKFLSRYGCELATIEKEICENIIFAIVGFDSSQFNQALLPIVLGHFPAGSSTKTVLHYAQEIRSGKFQMYDYGAEKNMKRYGTSKAPEYDLNAIQVPISLHYSLNDWLANVDDVKLLYHRLPNTIGKYRVSLPQFNHLDFLWANDIEKLLFNNLLYLINKEAFRPGNSTDSRL</sequence>
<dbReference type="InterPro" id="IPR025483">
    <property type="entry name" value="Lipase_euk"/>
</dbReference>
<dbReference type="Pfam" id="PF04083">
    <property type="entry name" value="Abhydro_lipase"/>
    <property type="match status" value="1"/>
</dbReference>
<feature type="active site" description="Nucleophile" evidence="7">
    <location>
        <position position="144"/>
    </location>
</feature>
<feature type="non-terminal residue" evidence="9">
    <location>
        <position position="384"/>
    </location>
</feature>
<dbReference type="GO" id="GO:0016042">
    <property type="term" value="P:lipid catabolic process"/>
    <property type="evidence" value="ECO:0007669"/>
    <property type="project" value="UniProtKB-KW"/>
</dbReference>
<dbReference type="InterPro" id="IPR006693">
    <property type="entry name" value="AB_hydrolase_lipase"/>
</dbReference>
<evidence type="ECO:0000256" key="2">
    <source>
        <dbReference type="ARBA" id="ARBA00022729"/>
    </source>
</evidence>
<dbReference type="FunFam" id="3.40.50.1820:FF:000021">
    <property type="entry name" value="Lipase"/>
    <property type="match status" value="1"/>
</dbReference>